<dbReference type="EMBL" id="CADIKK010000029">
    <property type="protein sequence ID" value="CAB3801122.1"/>
    <property type="molecule type" value="Genomic_DNA"/>
</dbReference>
<dbReference type="InterPro" id="IPR012312">
    <property type="entry name" value="Hemerythrin-like"/>
</dbReference>
<keyword evidence="1" id="KW-0175">Coiled coil</keyword>
<dbReference type="Gene3D" id="1.20.120.520">
    <property type="entry name" value="nmb1532 protein domain like"/>
    <property type="match status" value="1"/>
</dbReference>
<dbReference type="Proteomes" id="UP000494365">
    <property type="component" value="Unassembled WGS sequence"/>
</dbReference>
<sequence>MYRHFLVPVGATDAAITAMGHALEFARSIGARVTFFHACVASERDGDEAWAENRAAEWFAKAEAAARAQGVPCATTSRTEANPGDVTFQTFADAAREHGCDLICASQDAPWLGRHPDVDCLDAGSPDAGSPDAGQLFAVSGIPVLTCTVQPHRTTDLAIGALLAVNRALSAELRVMLDHVHAAVSRGAPCDALAVRSNAVALRKVLALRQPPDEGASLFARLRDRTSTLDAELAELERQHQHEIRLIDELIGNAAALAEGGLSPARFEEQLRACAQFIWEHLGREEGVILPAARRYLSDADWQAIGVTPGIAARATSAEPDTGKPGSARP</sequence>
<keyword evidence="5" id="KW-1185">Reference proteome</keyword>
<feature type="domain" description="UspA" evidence="2">
    <location>
        <begin position="1"/>
        <end position="104"/>
    </location>
</feature>
<name>A0A6S7BIU1_9BURK</name>
<feature type="coiled-coil region" evidence="1">
    <location>
        <begin position="219"/>
        <end position="253"/>
    </location>
</feature>
<dbReference type="Gene3D" id="3.40.50.620">
    <property type="entry name" value="HUPs"/>
    <property type="match status" value="1"/>
</dbReference>
<dbReference type="SUPFAM" id="SSF52402">
    <property type="entry name" value="Adenine nucleotide alpha hydrolases-like"/>
    <property type="match status" value="1"/>
</dbReference>
<evidence type="ECO:0000256" key="1">
    <source>
        <dbReference type="SAM" id="Coils"/>
    </source>
</evidence>
<dbReference type="InterPro" id="IPR006016">
    <property type="entry name" value="UspA"/>
</dbReference>
<accession>A0A6S7BIU1</accession>
<reference evidence="4 5" key="1">
    <citation type="submission" date="2020-04" db="EMBL/GenBank/DDBJ databases">
        <authorList>
            <person name="De Canck E."/>
        </authorList>
    </citation>
    <scope>NUCLEOTIDE SEQUENCE [LARGE SCALE GENOMIC DNA]</scope>
    <source>
        <strain evidence="4 5">LMG 28614</strain>
    </source>
</reference>
<dbReference type="Pfam" id="PF00582">
    <property type="entry name" value="Usp"/>
    <property type="match status" value="1"/>
</dbReference>
<dbReference type="Pfam" id="PF01814">
    <property type="entry name" value="Hemerythrin"/>
    <property type="match status" value="1"/>
</dbReference>
<evidence type="ECO:0000313" key="4">
    <source>
        <dbReference type="EMBL" id="CAB3801122.1"/>
    </source>
</evidence>
<feature type="domain" description="Hemerythrin-like" evidence="3">
    <location>
        <begin position="173"/>
        <end position="293"/>
    </location>
</feature>
<evidence type="ECO:0000259" key="2">
    <source>
        <dbReference type="Pfam" id="PF00582"/>
    </source>
</evidence>
<evidence type="ECO:0000313" key="5">
    <source>
        <dbReference type="Proteomes" id="UP000494365"/>
    </source>
</evidence>
<dbReference type="AlphaFoldDB" id="A0A6S7BIU1"/>
<organism evidence="4 5">
    <name type="scientific">Paraburkholderia ultramafica</name>
    <dbReference type="NCBI Taxonomy" id="1544867"/>
    <lineage>
        <taxon>Bacteria</taxon>
        <taxon>Pseudomonadati</taxon>
        <taxon>Pseudomonadota</taxon>
        <taxon>Betaproteobacteria</taxon>
        <taxon>Burkholderiales</taxon>
        <taxon>Burkholderiaceae</taxon>
        <taxon>Paraburkholderia</taxon>
    </lineage>
</organism>
<evidence type="ECO:0008006" key="6">
    <source>
        <dbReference type="Google" id="ProtNLM"/>
    </source>
</evidence>
<protein>
    <recommendedName>
        <fullName evidence="6">Hemerythrin-like domain-containing protein</fullName>
    </recommendedName>
</protein>
<evidence type="ECO:0000259" key="3">
    <source>
        <dbReference type="Pfam" id="PF01814"/>
    </source>
</evidence>
<gene>
    <name evidence="4" type="ORF">LMG28614_05332</name>
</gene>
<proteinExistence type="predicted"/>
<dbReference type="RefSeq" id="WP_175152356.1">
    <property type="nucleotide sequence ID" value="NZ_CADIKK010000029.1"/>
</dbReference>
<dbReference type="InterPro" id="IPR014729">
    <property type="entry name" value="Rossmann-like_a/b/a_fold"/>
</dbReference>